<comment type="caution">
    <text evidence="10">The sequence shown here is derived from an EMBL/GenBank/DDBJ whole genome shotgun (WGS) entry which is preliminary data.</text>
</comment>
<proteinExistence type="inferred from homology"/>
<protein>
    <recommendedName>
        <fullName evidence="9">ABC-2 type transporter transmembrane domain-containing protein</fullName>
    </recommendedName>
</protein>
<gene>
    <name evidence="10" type="ORF">CDL15_Pgr008157</name>
</gene>
<evidence type="ECO:0000256" key="6">
    <source>
        <dbReference type="ARBA" id="ARBA00023136"/>
    </source>
</evidence>
<dbReference type="PANTHER" id="PTHR48042:SF1">
    <property type="entry name" value="ABC TRANSPORTER G FAMILY MEMBER 11-LIKE"/>
    <property type="match status" value="1"/>
</dbReference>
<evidence type="ECO:0000256" key="2">
    <source>
        <dbReference type="ARBA" id="ARBA00005814"/>
    </source>
</evidence>
<feature type="transmembrane region" description="Helical" evidence="8">
    <location>
        <begin position="124"/>
        <end position="145"/>
    </location>
</feature>
<evidence type="ECO:0000313" key="11">
    <source>
        <dbReference type="Proteomes" id="UP000197138"/>
    </source>
</evidence>
<dbReference type="Proteomes" id="UP000197138">
    <property type="component" value="Unassembled WGS sequence"/>
</dbReference>
<evidence type="ECO:0000256" key="1">
    <source>
        <dbReference type="ARBA" id="ARBA00004141"/>
    </source>
</evidence>
<dbReference type="EMBL" id="MTKT01005898">
    <property type="protein sequence ID" value="OWM63614.1"/>
    <property type="molecule type" value="Genomic_DNA"/>
</dbReference>
<feature type="transmembrane region" description="Helical" evidence="8">
    <location>
        <begin position="96"/>
        <end position="118"/>
    </location>
</feature>
<dbReference type="AlphaFoldDB" id="A0A218VST5"/>
<sequence>MASGDSFSRASVARPREGGHSQAALHRRAHACPDEMKFGCAQTGTSIWERLNGHYGASAFVVSNTFASAPYLFLISLIPGVISCYLLGLQKGLDHYVCYMLVLFACMMLVESLMMIVASLVPNYLMGIIVGAGTQGLMIMGEGFFRLPDDLLGPFWRYPLYYISFHRYAYQGVFKNEFDGLVIPS</sequence>
<evidence type="ECO:0000256" key="3">
    <source>
        <dbReference type="ARBA" id="ARBA00022448"/>
    </source>
</evidence>
<feature type="region of interest" description="Disordered" evidence="7">
    <location>
        <begin position="1"/>
        <end position="20"/>
    </location>
</feature>
<keyword evidence="6 8" id="KW-0472">Membrane</keyword>
<dbReference type="InterPro" id="IPR052215">
    <property type="entry name" value="Plant_ABCG"/>
</dbReference>
<keyword evidence="4 8" id="KW-0812">Transmembrane</keyword>
<dbReference type="InterPro" id="IPR013525">
    <property type="entry name" value="ABC2_TM"/>
</dbReference>
<comment type="subcellular location">
    <subcellularLocation>
        <location evidence="1">Membrane</location>
        <topology evidence="1">Multi-pass membrane protein</topology>
    </subcellularLocation>
</comment>
<reference evidence="11" key="1">
    <citation type="journal article" date="2017" name="Plant J.">
        <title>The pomegranate (Punica granatum L.) genome and the genomics of punicalagin biosynthesis.</title>
        <authorList>
            <person name="Qin G."/>
            <person name="Xu C."/>
            <person name="Ming R."/>
            <person name="Tang H."/>
            <person name="Guyot R."/>
            <person name="Kramer E.M."/>
            <person name="Hu Y."/>
            <person name="Yi X."/>
            <person name="Qi Y."/>
            <person name="Xu X."/>
            <person name="Gao Z."/>
            <person name="Pan H."/>
            <person name="Jian J."/>
            <person name="Tian Y."/>
            <person name="Yue Z."/>
            <person name="Xu Y."/>
        </authorList>
    </citation>
    <scope>NUCLEOTIDE SEQUENCE [LARGE SCALE GENOMIC DNA]</scope>
    <source>
        <strain evidence="11">cv. Dabenzi</strain>
    </source>
</reference>
<comment type="similarity">
    <text evidence="2">Belongs to the ABC transporter superfamily. ABCG family. Eye pigment precursor importer (TC 3.A.1.204) subfamily.</text>
</comment>
<dbReference type="GO" id="GO:0140359">
    <property type="term" value="F:ABC-type transporter activity"/>
    <property type="evidence" value="ECO:0007669"/>
    <property type="project" value="InterPro"/>
</dbReference>
<dbReference type="PANTHER" id="PTHR48042">
    <property type="entry name" value="ABC TRANSPORTER G FAMILY MEMBER 11"/>
    <property type="match status" value="1"/>
</dbReference>
<organism evidence="10 11">
    <name type="scientific">Punica granatum</name>
    <name type="common">Pomegranate</name>
    <dbReference type="NCBI Taxonomy" id="22663"/>
    <lineage>
        <taxon>Eukaryota</taxon>
        <taxon>Viridiplantae</taxon>
        <taxon>Streptophyta</taxon>
        <taxon>Embryophyta</taxon>
        <taxon>Tracheophyta</taxon>
        <taxon>Spermatophyta</taxon>
        <taxon>Magnoliopsida</taxon>
        <taxon>eudicotyledons</taxon>
        <taxon>Gunneridae</taxon>
        <taxon>Pentapetalae</taxon>
        <taxon>rosids</taxon>
        <taxon>malvids</taxon>
        <taxon>Myrtales</taxon>
        <taxon>Lythraceae</taxon>
        <taxon>Punica</taxon>
    </lineage>
</organism>
<evidence type="ECO:0000256" key="7">
    <source>
        <dbReference type="SAM" id="MobiDB-lite"/>
    </source>
</evidence>
<accession>A0A218VST5</accession>
<keyword evidence="3" id="KW-0813">Transport</keyword>
<feature type="transmembrane region" description="Helical" evidence="8">
    <location>
        <begin position="71"/>
        <end position="89"/>
    </location>
</feature>
<evidence type="ECO:0000259" key="9">
    <source>
        <dbReference type="Pfam" id="PF01061"/>
    </source>
</evidence>
<name>A0A218VST5_PUNGR</name>
<evidence type="ECO:0000313" key="10">
    <source>
        <dbReference type="EMBL" id="OWM63614.1"/>
    </source>
</evidence>
<evidence type="ECO:0000256" key="5">
    <source>
        <dbReference type="ARBA" id="ARBA00022989"/>
    </source>
</evidence>
<dbReference type="Pfam" id="PF01061">
    <property type="entry name" value="ABC2_membrane"/>
    <property type="match status" value="1"/>
</dbReference>
<evidence type="ECO:0000256" key="4">
    <source>
        <dbReference type="ARBA" id="ARBA00022692"/>
    </source>
</evidence>
<dbReference type="GO" id="GO:0016020">
    <property type="term" value="C:membrane"/>
    <property type="evidence" value="ECO:0007669"/>
    <property type="project" value="UniProtKB-SubCell"/>
</dbReference>
<keyword evidence="5 8" id="KW-1133">Transmembrane helix</keyword>
<feature type="domain" description="ABC-2 type transporter transmembrane" evidence="9">
    <location>
        <begin position="47"/>
        <end position="178"/>
    </location>
</feature>
<evidence type="ECO:0000256" key="8">
    <source>
        <dbReference type="SAM" id="Phobius"/>
    </source>
</evidence>